<dbReference type="RefSeq" id="WP_002736627.1">
    <property type="nucleotide sequence ID" value="NZ_BIFY01000019.1"/>
</dbReference>
<accession>A0A402DBV1</accession>
<feature type="domain" description="ParE-like toxin" evidence="1">
    <location>
        <begin position="20"/>
        <end position="80"/>
    </location>
</feature>
<dbReference type="InterPro" id="IPR035093">
    <property type="entry name" value="RelE/ParE_toxin_dom_sf"/>
</dbReference>
<dbReference type="SUPFAM" id="SSF143011">
    <property type="entry name" value="RelE-like"/>
    <property type="match status" value="1"/>
</dbReference>
<evidence type="ECO:0000259" key="1">
    <source>
        <dbReference type="Pfam" id="PF24732"/>
    </source>
</evidence>
<evidence type="ECO:0000313" key="2">
    <source>
        <dbReference type="EMBL" id="GCE59661.1"/>
    </source>
</evidence>
<organism evidence="2 3">
    <name type="scientific">Microcystis aeruginosa NIES-4285</name>
    <dbReference type="NCBI Taxonomy" id="2497681"/>
    <lineage>
        <taxon>Bacteria</taxon>
        <taxon>Bacillati</taxon>
        <taxon>Cyanobacteriota</taxon>
        <taxon>Cyanophyceae</taxon>
        <taxon>Oscillatoriophycideae</taxon>
        <taxon>Chroococcales</taxon>
        <taxon>Microcystaceae</taxon>
        <taxon>Microcystis</taxon>
    </lineage>
</organism>
<dbReference type="EMBL" id="BIFY01000019">
    <property type="protein sequence ID" value="GCE59661.1"/>
    <property type="molecule type" value="Genomic_DNA"/>
</dbReference>
<proteinExistence type="predicted"/>
<sequence>MHRTNARFWRCFNQLPQPIQILAKKNFELLKNNLNHPSLSFKKVGKFWSVRVGINYRALAFKDGEDYIWVWIGSHEEYERLLK</sequence>
<dbReference type="InterPro" id="IPR056925">
    <property type="entry name" value="ParE-like"/>
</dbReference>
<protein>
    <recommendedName>
        <fullName evidence="1">ParE-like toxin domain-containing protein</fullName>
    </recommendedName>
</protein>
<name>A0A402DBV1_MICAE</name>
<reference evidence="3" key="1">
    <citation type="submission" date="2018-12" db="EMBL/GenBank/DDBJ databases">
        <title>Genome sequence of Microcystis aeruginosa NIES-4285.</title>
        <authorList>
            <person name="Tanabe Y."/>
        </authorList>
    </citation>
    <scope>NUCLEOTIDE SEQUENCE [LARGE SCALE GENOMIC DNA]</scope>
    <source>
        <strain evidence="3">NIES-4285</strain>
    </source>
</reference>
<comment type="caution">
    <text evidence="2">The sequence shown here is derived from an EMBL/GenBank/DDBJ whole genome shotgun (WGS) entry which is preliminary data.</text>
</comment>
<gene>
    <name evidence="2" type="ORF">MiAbB_01579</name>
</gene>
<dbReference type="Pfam" id="PF24732">
    <property type="entry name" value="ParE_like"/>
    <property type="match status" value="1"/>
</dbReference>
<evidence type="ECO:0000313" key="3">
    <source>
        <dbReference type="Proteomes" id="UP000289660"/>
    </source>
</evidence>
<dbReference type="AlphaFoldDB" id="A0A402DBV1"/>
<dbReference type="Proteomes" id="UP000289660">
    <property type="component" value="Unassembled WGS sequence"/>
</dbReference>